<proteinExistence type="predicted"/>
<dbReference type="SUPFAM" id="SSF56935">
    <property type="entry name" value="Porins"/>
    <property type="match status" value="1"/>
</dbReference>
<sequence>MKIIKALLVFTLITNLVSAQNDTSTPYSIFGLGVENKTASGGLTGLGNTGIAQNKPGEINLYNPASLGQIELKTFLYEFGINGMSSTIKTNYLSENTTDFNISHVIMAFPVNKNLGLSFGLLPYTKVGYDIDLEQYIEGSETSYTNRITGSGGLTKFYVAGGFNITKALSLGVDLTYLFGSINQESNIYYESLVNITDENQYRGFKFKTGLQYNILKQDNLNVNLGGVLELPAHLKGNQLRSSNKTLTTGTYMIIESDEPYDLGDFELPLTYGFGVTSTFNNTLTTSFDFTKLNWNDTNQSINKESYTNQSIYAFGAEYSPITKKSYWSNVDYRFGLNYNTGFLTIADTQIDSYFVSAGLGLPLSDRAKLNIAYSYGTEGTVNNDLVAENYHKLTLNLSFIGSWFNKTKYN</sequence>
<dbReference type="Proteomes" id="UP000032361">
    <property type="component" value="Unassembled WGS sequence"/>
</dbReference>
<evidence type="ECO:0000313" key="2">
    <source>
        <dbReference type="EMBL" id="KJD33581.1"/>
    </source>
</evidence>
<dbReference type="AlphaFoldDB" id="A0A0D7W3A5"/>
<keyword evidence="3" id="KW-1185">Reference proteome</keyword>
<dbReference type="STRING" id="1382798.PK35_07005"/>
<accession>A0A0D7W3A5</accession>
<dbReference type="Gene3D" id="2.40.160.60">
    <property type="entry name" value="Outer membrane protein transport protein (OMPP1/FadL/TodX)"/>
    <property type="match status" value="1"/>
</dbReference>
<evidence type="ECO:0000256" key="1">
    <source>
        <dbReference type="SAM" id="SignalP"/>
    </source>
</evidence>
<dbReference type="PATRIC" id="fig|1382798.3.peg.2725"/>
<dbReference type="OrthoDB" id="1491239at2"/>
<dbReference type="EMBL" id="JTDV01000003">
    <property type="protein sequence ID" value="KJD33581.1"/>
    <property type="molecule type" value="Genomic_DNA"/>
</dbReference>
<feature type="signal peptide" evidence="1">
    <location>
        <begin position="1"/>
        <end position="19"/>
    </location>
</feature>
<keyword evidence="1" id="KW-0732">Signal</keyword>
<evidence type="ECO:0008006" key="4">
    <source>
        <dbReference type="Google" id="ProtNLM"/>
    </source>
</evidence>
<protein>
    <recommendedName>
        <fullName evidence="4">Aromatic hydrocarbon degradation membrane protein</fullName>
    </recommendedName>
</protein>
<gene>
    <name evidence="2" type="ORF">PK35_07005</name>
</gene>
<name>A0A0D7W3A5_9FLAO</name>
<dbReference type="RefSeq" id="WP_044625974.1">
    <property type="nucleotide sequence ID" value="NZ_JTDV01000003.1"/>
</dbReference>
<organism evidence="2 3">
    <name type="scientific">Neotamlana nanhaiensis</name>
    <dbReference type="NCBI Taxonomy" id="1382798"/>
    <lineage>
        <taxon>Bacteria</taxon>
        <taxon>Pseudomonadati</taxon>
        <taxon>Bacteroidota</taxon>
        <taxon>Flavobacteriia</taxon>
        <taxon>Flavobacteriales</taxon>
        <taxon>Flavobacteriaceae</taxon>
        <taxon>Neotamlana</taxon>
    </lineage>
</organism>
<reference evidence="2 3" key="1">
    <citation type="journal article" date="2015" name="Antonie Van Leeuwenhoek">
        <title>Tamlana nanhaiensis sp. nov., isolated from surface seawater collected from the South China Sea.</title>
        <authorList>
            <person name="Liu X."/>
            <person name="Lai Q."/>
            <person name="Du Y."/>
            <person name="Li G."/>
            <person name="Sun F."/>
            <person name="Shao Z."/>
        </authorList>
    </citation>
    <scope>NUCLEOTIDE SEQUENCE [LARGE SCALE GENOMIC DNA]</scope>
    <source>
        <strain evidence="2 3">FHC16</strain>
    </source>
</reference>
<feature type="chain" id="PRO_5002325650" description="Aromatic hydrocarbon degradation membrane protein" evidence="1">
    <location>
        <begin position="20"/>
        <end position="411"/>
    </location>
</feature>
<comment type="caution">
    <text evidence="2">The sequence shown here is derived from an EMBL/GenBank/DDBJ whole genome shotgun (WGS) entry which is preliminary data.</text>
</comment>
<evidence type="ECO:0000313" key="3">
    <source>
        <dbReference type="Proteomes" id="UP000032361"/>
    </source>
</evidence>